<feature type="compositionally biased region" description="Basic and acidic residues" evidence="10">
    <location>
        <begin position="1049"/>
        <end position="1064"/>
    </location>
</feature>
<feature type="compositionally biased region" description="Low complexity" evidence="10">
    <location>
        <begin position="498"/>
        <end position="508"/>
    </location>
</feature>
<dbReference type="FunFam" id="1.10.418.10:FF:000063">
    <property type="entry name" value="Calmin"/>
    <property type="match status" value="1"/>
</dbReference>
<sequence length="1496" mass="161164">MQEVVCVFYEGDRAELGRLELGKGPSGQPDLQDREACRAQATADATLLTGGTVGSEADTGVAWGPQAVIKPWRGETGSPSARPSRLKLPLMTVAHLCRFHVVFTRAEMQGPTPGATRLLGLHGASVERELVQKRTFTRWMNLHLEKCNPPLEVHDLFRDIQDGRILMALLEELSGCKLLHGFKPSSHRIFRLNNIAKVLSFLEERNVKLVSIDATDVADGNSSIVLGLIWNIILFFQIKELTGNIKSQFPSSSSLSSIPTSSDSDTSLASTPSEEHRGSLAARDHGKAIKTLLQWVQRRTRRFGVAVDDFGKSWTSGLAFLAVIKSIDPSLVDMRRALLRTPRENLEEAFRTAHYSLGIPRLLEPEDVTISPPDQQVIMTYVSQFLEHFPGMDEDDVSDVIDRSGSKVNVRLNDSVAHNGVKRAHETSYVVKRDWVKPPPKIFISSVADASSDQQAAPAPSLPSPKAWASEESSSSPVGDQPLTSSLDMTKDAPRCVSPSTPSSPQPSCVDSLISSPDSWSEVGMLQKVPESCSDGSLNETGLVCDTQGPVAHNKPQAPDKELCLDTGKLLDDGMESDLFIDEGNYSLCSLDSLQAKTPVLSEEEEASKHILSAQDDGRMPTLSGIANGSDTGTEEQLQSETVKGSSADLPDGGCESGYFPEDQESPPSPVEANSVSASPDQQIVNEIESKEESRHSDEAPEAADHLQRCIGEQTAAPEIISESDRMADRITDADQHAVGSGHSAAGNSILLSASESDTLSKDTLLLADTLEAQQEDIHYAENVDVDSVGDSDSCDGEIFSERLAHSPEAETIKGDVQQAKEREEEEKKPESASVEGEVHVRPDPCDDPDSTGVCEVPAASRKVPEQEDEDGDSGEMADGKVEDSGEADGNDAKSGQSPVEESSGRSQEVTREVDLGLDMIHKMDTSNSAEEDNHEGKSSLTQDHQASCREDISEASLIQDQQAPFREDISEASLTQDQQAPCREDISEASLIQDQQAPCREDISEASLIQDHQAPCREDISEASLTQDQQAPCREDISEASLTQDHQAPCREDISEASRRESSDGPLQWQPESCETARDLEDKEIAPECVPEDQLSCTVSKPEDDLTGTASLTASECDGTERGSDYSAGEMQSTSEDVVSGVECKTEDPLSAVMESLSAERQTGTARELRREPVSTKTEAEQDGVSLETPRGSMASTDTTQLEDENEDEEEDAEQEPVSVIPLDLVYYPHYDVPMAEVIDALGEPGGADAYGQAEGDGSLDPIGSGGAEDHGRLSLSVTPLQPAPVQERLPGPDTDSSDGEDNSDDLTRAQKHTLAPGDGLPQNMALEGPLDPQEPCASVPVEGCAESEWGAGRLDAAGAGGSDALIKSDGEWTGARENSTAVRDGVAVGDPSECSTAPYLRASAQPKESQLGRTAASSLLENGNKKSSEPNTPDKASLPNRRESGAERAEETAVELTLEEVCLLLLLWLVVYCLFVLPQMDLWTLPQLLFNVDD</sequence>
<dbReference type="FunFam" id="1.10.418.10:FF:000057">
    <property type="entry name" value="Calmin"/>
    <property type="match status" value="1"/>
</dbReference>
<feature type="region of interest" description="Disordered" evidence="10">
    <location>
        <begin position="1025"/>
        <end position="1080"/>
    </location>
</feature>
<name>A0ABD1KHF1_9TELE</name>
<keyword evidence="13" id="KW-1185">Reference proteome</keyword>
<feature type="compositionally biased region" description="Low complexity" evidence="10">
    <location>
        <begin position="453"/>
        <end position="470"/>
    </location>
</feature>
<keyword evidence="4" id="KW-0677">Repeat</keyword>
<feature type="region of interest" description="Disordered" evidence="10">
    <location>
        <begin position="781"/>
        <end position="964"/>
    </location>
</feature>
<feature type="compositionally biased region" description="Acidic residues" evidence="10">
    <location>
        <begin position="867"/>
        <end position="876"/>
    </location>
</feature>
<feature type="compositionally biased region" description="Basic and acidic residues" evidence="10">
    <location>
        <begin position="1168"/>
        <end position="1181"/>
    </location>
</feature>
<feature type="compositionally biased region" description="Basic and acidic residues" evidence="10">
    <location>
        <begin position="909"/>
        <end position="925"/>
    </location>
</feature>
<feature type="compositionally biased region" description="Polar residues" evidence="10">
    <location>
        <begin position="625"/>
        <end position="645"/>
    </location>
</feature>
<feature type="region of interest" description="Disordered" evidence="10">
    <location>
        <begin position="1092"/>
        <end position="1221"/>
    </location>
</feature>
<dbReference type="GO" id="GO:0016020">
    <property type="term" value="C:membrane"/>
    <property type="evidence" value="ECO:0007669"/>
    <property type="project" value="UniProtKB-SubCell"/>
</dbReference>
<dbReference type="SMART" id="SM00033">
    <property type="entry name" value="CH"/>
    <property type="match status" value="2"/>
</dbReference>
<evidence type="ECO:0000256" key="7">
    <source>
        <dbReference type="ARBA" id="ARBA00023203"/>
    </source>
</evidence>
<evidence type="ECO:0000256" key="10">
    <source>
        <dbReference type="SAM" id="MobiDB-lite"/>
    </source>
</evidence>
<feature type="compositionally biased region" description="Acidic residues" evidence="10">
    <location>
        <begin position="784"/>
        <end position="796"/>
    </location>
</feature>
<feature type="region of interest" description="Disordered" evidence="10">
    <location>
        <begin position="453"/>
        <end position="512"/>
    </location>
</feature>
<accession>A0ABD1KHF1</accession>
<feature type="compositionally biased region" description="Basic and acidic residues" evidence="10">
    <location>
        <begin position="688"/>
        <end position="708"/>
    </location>
</feature>
<comment type="caution">
    <text evidence="12">The sequence shown here is derived from an EMBL/GenBank/DDBJ whole genome shotgun (WGS) entry which is preliminary data.</text>
</comment>
<dbReference type="InterPro" id="IPR052403">
    <property type="entry name" value="LINC-complex_assoc"/>
</dbReference>
<feature type="compositionally biased region" description="Basic and acidic residues" evidence="10">
    <location>
        <begin position="800"/>
        <end position="845"/>
    </location>
</feature>
<keyword evidence="3" id="KW-0812">Transmembrane</keyword>
<feature type="region of interest" description="Disordered" evidence="10">
    <location>
        <begin position="1399"/>
        <end position="1448"/>
    </location>
</feature>
<evidence type="ECO:0000256" key="2">
    <source>
        <dbReference type="ARBA" id="ARBA00022553"/>
    </source>
</evidence>
<feature type="region of interest" description="Disordered" evidence="10">
    <location>
        <begin position="249"/>
        <end position="281"/>
    </location>
</feature>
<feature type="compositionally biased region" description="Polar residues" evidence="10">
    <location>
        <begin position="672"/>
        <end position="685"/>
    </location>
</feature>
<dbReference type="SUPFAM" id="SSF47576">
    <property type="entry name" value="Calponin-homology domain, CH-domain"/>
    <property type="match status" value="1"/>
</dbReference>
<dbReference type="EMBL" id="JBHFQA010000005">
    <property type="protein sequence ID" value="KAL2098525.1"/>
    <property type="molecule type" value="Genomic_DNA"/>
</dbReference>
<dbReference type="GO" id="GO:0003779">
    <property type="term" value="F:actin binding"/>
    <property type="evidence" value="ECO:0007669"/>
    <property type="project" value="UniProtKB-KW"/>
</dbReference>
<organism evidence="12 13">
    <name type="scientific">Coilia grayii</name>
    <name type="common">Gray's grenadier anchovy</name>
    <dbReference type="NCBI Taxonomy" id="363190"/>
    <lineage>
        <taxon>Eukaryota</taxon>
        <taxon>Metazoa</taxon>
        <taxon>Chordata</taxon>
        <taxon>Craniata</taxon>
        <taxon>Vertebrata</taxon>
        <taxon>Euteleostomi</taxon>
        <taxon>Actinopterygii</taxon>
        <taxon>Neopterygii</taxon>
        <taxon>Teleostei</taxon>
        <taxon>Clupei</taxon>
        <taxon>Clupeiformes</taxon>
        <taxon>Clupeoidei</taxon>
        <taxon>Engraulidae</taxon>
        <taxon>Coilinae</taxon>
        <taxon>Coilia</taxon>
    </lineage>
</organism>
<dbReference type="InterPro" id="IPR001589">
    <property type="entry name" value="Actinin_actin-bd_CS"/>
</dbReference>
<feature type="compositionally biased region" description="Low complexity" evidence="10">
    <location>
        <begin position="250"/>
        <end position="272"/>
    </location>
</feature>
<evidence type="ECO:0000256" key="1">
    <source>
        <dbReference type="ARBA" id="ARBA00004211"/>
    </source>
</evidence>
<proteinExistence type="predicted"/>
<evidence type="ECO:0000256" key="8">
    <source>
        <dbReference type="ARBA" id="ARBA00070333"/>
    </source>
</evidence>
<feature type="region of interest" description="Disordered" evidence="10">
    <location>
        <begin position="1250"/>
        <end position="1344"/>
    </location>
</feature>
<evidence type="ECO:0000256" key="3">
    <source>
        <dbReference type="ARBA" id="ARBA00022692"/>
    </source>
</evidence>
<reference evidence="12 13" key="1">
    <citation type="submission" date="2024-09" db="EMBL/GenBank/DDBJ databases">
        <title>A chromosome-level genome assembly of Gray's grenadier anchovy, Coilia grayii.</title>
        <authorList>
            <person name="Fu Z."/>
        </authorList>
    </citation>
    <scope>NUCLEOTIDE SEQUENCE [LARGE SCALE GENOMIC DNA]</scope>
    <source>
        <strain evidence="12">G4</strain>
        <tissue evidence="12">Muscle</tissue>
    </source>
</reference>
<feature type="compositionally biased region" description="Acidic residues" evidence="10">
    <location>
        <begin position="1202"/>
        <end position="1216"/>
    </location>
</feature>
<dbReference type="PANTHER" id="PTHR47535:SF9">
    <property type="entry name" value="CALPONIN-HOMOLOGY (CH) DOMAIN-CONTAINING PROTEIN"/>
    <property type="match status" value="1"/>
</dbReference>
<keyword evidence="5" id="KW-1133">Transmembrane helix</keyword>
<dbReference type="PROSITE" id="PS50021">
    <property type="entry name" value="CH"/>
    <property type="match status" value="2"/>
</dbReference>
<dbReference type="Pfam" id="PF00307">
    <property type="entry name" value="CH"/>
    <property type="match status" value="2"/>
</dbReference>
<feature type="region of interest" description="Disordered" evidence="10">
    <location>
        <begin position="599"/>
        <end position="709"/>
    </location>
</feature>
<evidence type="ECO:0000259" key="11">
    <source>
        <dbReference type="PROSITE" id="PS50021"/>
    </source>
</evidence>
<feature type="compositionally biased region" description="Polar residues" evidence="10">
    <location>
        <begin position="471"/>
        <end position="488"/>
    </location>
</feature>
<comment type="subcellular location">
    <subcellularLocation>
        <location evidence="1">Membrane</location>
        <topology evidence="1">Single-pass type IV membrane protein</topology>
    </subcellularLocation>
</comment>
<evidence type="ECO:0000313" key="12">
    <source>
        <dbReference type="EMBL" id="KAL2098525.1"/>
    </source>
</evidence>
<feature type="region of interest" description="Disordered" evidence="10">
    <location>
        <begin position="1373"/>
        <end position="1392"/>
    </location>
</feature>
<protein>
    <recommendedName>
        <fullName evidence="8">Calmin</fullName>
    </recommendedName>
    <alternativeName>
        <fullName evidence="9">Calponin-like transmembrane domain protein</fullName>
    </alternativeName>
</protein>
<evidence type="ECO:0000256" key="4">
    <source>
        <dbReference type="ARBA" id="ARBA00022737"/>
    </source>
</evidence>
<dbReference type="Proteomes" id="UP001591681">
    <property type="component" value="Unassembled WGS sequence"/>
</dbReference>
<keyword evidence="6" id="KW-0472">Membrane</keyword>
<feature type="compositionally biased region" description="Polar residues" evidence="10">
    <location>
        <begin position="894"/>
        <end position="908"/>
    </location>
</feature>
<feature type="compositionally biased region" description="Polar residues" evidence="10">
    <location>
        <begin position="1408"/>
        <end position="1423"/>
    </location>
</feature>
<feature type="compositionally biased region" description="Acidic residues" evidence="10">
    <location>
        <begin position="1297"/>
        <end position="1306"/>
    </location>
</feature>
<evidence type="ECO:0000256" key="9">
    <source>
        <dbReference type="ARBA" id="ARBA00082870"/>
    </source>
</evidence>
<dbReference type="Gene3D" id="1.10.418.10">
    <property type="entry name" value="Calponin-like domain"/>
    <property type="match status" value="2"/>
</dbReference>
<evidence type="ECO:0000256" key="6">
    <source>
        <dbReference type="ARBA" id="ARBA00023136"/>
    </source>
</evidence>
<feature type="domain" description="Calponin-homology (CH)" evidence="11">
    <location>
        <begin position="286"/>
        <end position="390"/>
    </location>
</feature>
<dbReference type="InterPro" id="IPR001715">
    <property type="entry name" value="CH_dom"/>
</dbReference>
<gene>
    <name evidence="12" type="ORF">ACEWY4_005005</name>
</gene>
<evidence type="ECO:0000313" key="13">
    <source>
        <dbReference type="Proteomes" id="UP001591681"/>
    </source>
</evidence>
<dbReference type="PROSITE" id="PS00019">
    <property type="entry name" value="ACTININ_1"/>
    <property type="match status" value="1"/>
</dbReference>
<feature type="domain" description="Calponin-homology (CH)" evidence="11">
    <location>
        <begin position="130"/>
        <end position="237"/>
    </location>
</feature>
<dbReference type="PROSITE" id="PS00020">
    <property type="entry name" value="ACTININ_2"/>
    <property type="match status" value="1"/>
</dbReference>
<dbReference type="InterPro" id="IPR036872">
    <property type="entry name" value="CH_dom_sf"/>
</dbReference>
<keyword evidence="7" id="KW-0009">Actin-binding</keyword>
<dbReference type="PANTHER" id="PTHR47535">
    <property type="entry name" value="MUSCLE-SPECIFIC PROTEIN 300 KDA, ISOFORM G"/>
    <property type="match status" value="1"/>
</dbReference>
<keyword evidence="2" id="KW-0597">Phosphoprotein</keyword>
<evidence type="ECO:0000256" key="5">
    <source>
        <dbReference type="ARBA" id="ARBA00022989"/>
    </source>
</evidence>